<dbReference type="InterPro" id="IPR051050">
    <property type="entry name" value="Lipid_II_flippase_MurJ/MviN"/>
</dbReference>
<evidence type="ECO:0000256" key="7">
    <source>
        <dbReference type="ARBA" id="ARBA00023136"/>
    </source>
</evidence>
<evidence type="ECO:0000313" key="10">
    <source>
        <dbReference type="EMBL" id="AMC93494.1"/>
    </source>
</evidence>
<dbReference type="Pfam" id="PF03023">
    <property type="entry name" value="MurJ"/>
    <property type="match status" value="1"/>
</dbReference>
<dbReference type="KEGG" id="erl:AOC36_05720"/>
<dbReference type="RefSeq" id="WP_067632337.1">
    <property type="nucleotide sequence ID" value="NZ_CP013213.1"/>
</dbReference>
<reference evidence="10 11" key="1">
    <citation type="submission" date="2015-10" db="EMBL/GenBank/DDBJ databases">
        <title>Erysipelothrix larvae sp. LV19 isolated from the larval gut of the rhinoceros beetle, Trypoxylus dichotomus.</title>
        <authorList>
            <person name="Lim S."/>
            <person name="Kim B.-C."/>
        </authorList>
    </citation>
    <scope>NUCLEOTIDE SEQUENCE [LARGE SCALE GENOMIC DNA]</scope>
    <source>
        <strain evidence="10 11">LV19</strain>
    </source>
</reference>
<feature type="transmembrane region" description="Helical" evidence="9">
    <location>
        <begin position="5"/>
        <end position="21"/>
    </location>
</feature>
<keyword evidence="11" id="KW-1185">Reference proteome</keyword>
<sequence length="505" mass="55561">MKKTTIIVMIVTIIAKIFGFLRDTLITTMFGVGSVSDAFTFAYSLPSMVFTVITATLVTGFIPMYSRVLREGKERANTFANNVFNILNLLAFVVGILFLLAPEFLVSVAATGFRNNPETLALATTFVRLMSFSIVGMAIAQIGTGYLNVHQSFIIPNLIAIPGNIIILICTVLAARTGQTWILGVGALSSYIFQGLIIFMQMRKVGFKYKPFIDFNDEHLKTMVTLSIPLLISALISTGNDMFTRSYATSIYDEGAFTYITYASRLQSFVLGLFVNGILSVAYPTITTAVVEKKQDRLIHSINDAILMLSLFVFPAMVGMLLMSEDIVRFVYATNDMFTDQNVQMLATILIGYVVGIFFVAIRDLFSRIHYAFQDMKKPLIGSVIYIVFNITGCIILGSIFGLSGLALATSIASFISMLFLIWNAKTNLGILNLKPIRSDFSKILIASGLMGVTVYFVNPLLQSQIGSQRIAVLGSIIAAVVVYLVAVLALRVQVVWQILKRKSS</sequence>
<dbReference type="OrthoDB" id="9804143at2"/>
<dbReference type="GO" id="GO:0009252">
    <property type="term" value="P:peptidoglycan biosynthetic process"/>
    <property type="evidence" value="ECO:0007669"/>
    <property type="project" value="UniProtKB-UniRule"/>
</dbReference>
<dbReference type="PANTHER" id="PTHR47019">
    <property type="entry name" value="LIPID II FLIPPASE MURJ"/>
    <property type="match status" value="1"/>
</dbReference>
<dbReference type="EMBL" id="CP013213">
    <property type="protein sequence ID" value="AMC93494.1"/>
    <property type="molecule type" value="Genomic_DNA"/>
</dbReference>
<dbReference type="GO" id="GO:0005886">
    <property type="term" value="C:plasma membrane"/>
    <property type="evidence" value="ECO:0007669"/>
    <property type="project" value="UniProtKB-SubCell"/>
</dbReference>
<dbReference type="Proteomes" id="UP000063781">
    <property type="component" value="Chromosome"/>
</dbReference>
<evidence type="ECO:0000256" key="9">
    <source>
        <dbReference type="SAM" id="Phobius"/>
    </source>
</evidence>
<keyword evidence="6 9" id="KW-1133">Transmembrane helix</keyword>
<keyword evidence="8" id="KW-0961">Cell wall biogenesis/degradation</keyword>
<keyword evidence="5 8" id="KW-0573">Peptidoglycan synthesis</keyword>
<comment type="function">
    <text evidence="8">Involved in peptidoglycan biosynthesis. Transports lipid-linked peptidoglycan precursors from the inner to the outer leaflet of the cytoplasmic membrane.</text>
</comment>
<accession>A0A0X8H092</accession>
<keyword evidence="3 9" id="KW-0812">Transmembrane</keyword>
<comment type="similarity">
    <text evidence="8">Belongs to the MurJ/MviN family.</text>
</comment>
<feature type="transmembrane region" description="Helical" evidence="9">
    <location>
        <begin position="154"/>
        <end position="175"/>
    </location>
</feature>
<keyword evidence="7 8" id="KW-0472">Membrane</keyword>
<feature type="transmembrane region" description="Helical" evidence="9">
    <location>
        <begin position="41"/>
        <end position="62"/>
    </location>
</feature>
<keyword evidence="8" id="KW-0813">Transport</keyword>
<evidence type="ECO:0000256" key="3">
    <source>
        <dbReference type="ARBA" id="ARBA00022692"/>
    </source>
</evidence>
<dbReference type="PANTHER" id="PTHR47019:SF1">
    <property type="entry name" value="LIPID II FLIPPASE MURJ"/>
    <property type="match status" value="1"/>
</dbReference>
<dbReference type="GO" id="GO:0071555">
    <property type="term" value="P:cell wall organization"/>
    <property type="evidence" value="ECO:0007669"/>
    <property type="project" value="UniProtKB-UniRule"/>
</dbReference>
<dbReference type="PIRSF" id="PIRSF002869">
    <property type="entry name" value="MviN"/>
    <property type="match status" value="1"/>
</dbReference>
<proteinExistence type="inferred from homology"/>
<evidence type="ECO:0000256" key="4">
    <source>
        <dbReference type="ARBA" id="ARBA00022960"/>
    </source>
</evidence>
<dbReference type="CDD" id="cd13123">
    <property type="entry name" value="MATE_MurJ_like"/>
    <property type="match status" value="1"/>
</dbReference>
<dbReference type="PRINTS" id="PR01806">
    <property type="entry name" value="VIRFACTRMVIN"/>
</dbReference>
<evidence type="ECO:0000313" key="11">
    <source>
        <dbReference type="Proteomes" id="UP000063781"/>
    </source>
</evidence>
<dbReference type="NCBIfam" id="TIGR01695">
    <property type="entry name" value="murJ_mviN"/>
    <property type="match status" value="1"/>
</dbReference>
<feature type="transmembrane region" description="Helical" evidence="9">
    <location>
        <begin position="444"/>
        <end position="462"/>
    </location>
</feature>
<evidence type="ECO:0000256" key="5">
    <source>
        <dbReference type="ARBA" id="ARBA00022984"/>
    </source>
</evidence>
<dbReference type="InterPro" id="IPR004268">
    <property type="entry name" value="MurJ"/>
</dbReference>
<feature type="transmembrane region" description="Helical" evidence="9">
    <location>
        <begin position="83"/>
        <end position="101"/>
    </location>
</feature>
<evidence type="ECO:0000256" key="8">
    <source>
        <dbReference type="PIRNR" id="PIRNR002869"/>
    </source>
</evidence>
<evidence type="ECO:0000256" key="2">
    <source>
        <dbReference type="ARBA" id="ARBA00022475"/>
    </source>
</evidence>
<dbReference type="AlphaFoldDB" id="A0A0X8H092"/>
<dbReference type="GO" id="GO:0015648">
    <property type="term" value="F:lipid-linked peptidoglycan transporter activity"/>
    <property type="evidence" value="ECO:0007669"/>
    <property type="project" value="UniProtKB-UniRule"/>
</dbReference>
<feature type="transmembrane region" description="Helical" evidence="9">
    <location>
        <begin position="383"/>
        <end position="400"/>
    </location>
</feature>
<gene>
    <name evidence="10" type="ORF">AOC36_05720</name>
</gene>
<dbReference type="GO" id="GO:0008360">
    <property type="term" value="P:regulation of cell shape"/>
    <property type="evidence" value="ECO:0007669"/>
    <property type="project" value="UniProtKB-UniRule"/>
</dbReference>
<feature type="transmembrane region" description="Helical" evidence="9">
    <location>
        <begin position="343"/>
        <end position="362"/>
    </location>
</feature>
<feature type="transmembrane region" description="Helical" evidence="9">
    <location>
        <begin position="121"/>
        <end position="142"/>
    </location>
</feature>
<feature type="transmembrane region" description="Helical" evidence="9">
    <location>
        <begin position="220"/>
        <end position="239"/>
    </location>
</feature>
<evidence type="ECO:0000256" key="1">
    <source>
        <dbReference type="ARBA" id="ARBA00004651"/>
    </source>
</evidence>
<feature type="transmembrane region" description="Helical" evidence="9">
    <location>
        <begin position="406"/>
        <end position="423"/>
    </location>
</feature>
<comment type="subcellular location">
    <subcellularLocation>
        <location evidence="1">Cell membrane</location>
        <topology evidence="1">Multi-pass membrane protein</topology>
    </subcellularLocation>
</comment>
<name>A0A0X8H092_9FIRM</name>
<feature type="transmembrane region" description="Helical" evidence="9">
    <location>
        <begin position="305"/>
        <end position="323"/>
    </location>
</feature>
<dbReference type="GO" id="GO:0034204">
    <property type="term" value="P:lipid translocation"/>
    <property type="evidence" value="ECO:0007669"/>
    <property type="project" value="TreeGrafter"/>
</dbReference>
<dbReference type="STRING" id="1514105.AOC36_05720"/>
<keyword evidence="2 8" id="KW-1003">Cell membrane</keyword>
<feature type="transmembrane region" description="Helical" evidence="9">
    <location>
        <begin position="259"/>
        <end position="284"/>
    </location>
</feature>
<feature type="transmembrane region" description="Helical" evidence="9">
    <location>
        <begin position="181"/>
        <end position="199"/>
    </location>
</feature>
<feature type="transmembrane region" description="Helical" evidence="9">
    <location>
        <begin position="474"/>
        <end position="500"/>
    </location>
</feature>
<evidence type="ECO:0000256" key="6">
    <source>
        <dbReference type="ARBA" id="ARBA00022989"/>
    </source>
</evidence>
<organism evidence="10 11">
    <name type="scientific">Erysipelothrix larvae</name>
    <dbReference type="NCBI Taxonomy" id="1514105"/>
    <lineage>
        <taxon>Bacteria</taxon>
        <taxon>Bacillati</taxon>
        <taxon>Bacillota</taxon>
        <taxon>Erysipelotrichia</taxon>
        <taxon>Erysipelotrichales</taxon>
        <taxon>Erysipelotrichaceae</taxon>
        <taxon>Erysipelothrix</taxon>
    </lineage>
</organism>
<keyword evidence="4 8" id="KW-0133">Cell shape</keyword>
<protein>
    <recommendedName>
        <fullName evidence="8">Lipid II flippase</fullName>
    </recommendedName>
</protein>